<keyword evidence="1" id="KW-1133">Transmembrane helix</keyword>
<protein>
    <submittedName>
        <fullName evidence="2">Uncharacterized protein</fullName>
    </submittedName>
</protein>
<dbReference type="AlphaFoldDB" id="A0A9W9ZVU7"/>
<comment type="caution">
    <text evidence="2">The sequence shown here is derived from an EMBL/GenBank/DDBJ whole genome shotgun (WGS) entry which is preliminary data.</text>
</comment>
<evidence type="ECO:0000256" key="1">
    <source>
        <dbReference type="SAM" id="Phobius"/>
    </source>
</evidence>
<keyword evidence="1" id="KW-0812">Transmembrane</keyword>
<dbReference type="EMBL" id="MU825455">
    <property type="protein sequence ID" value="KAJ7388682.1"/>
    <property type="molecule type" value="Genomic_DNA"/>
</dbReference>
<keyword evidence="1" id="KW-0472">Membrane</keyword>
<evidence type="ECO:0000313" key="3">
    <source>
        <dbReference type="Proteomes" id="UP001163046"/>
    </source>
</evidence>
<gene>
    <name evidence="2" type="ORF">OS493_036231</name>
</gene>
<dbReference type="OrthoDB" id="10554302at2759"/>
<accession>A0A9W9ZVU7</accession>
<name>A0A9W9ZVU7_9CNID</name>
<feature type="transmembrane region" description="Helical" evidence="1">
    <location>
        <begin position="42"/>
        <end position="67"/>
    </location>
</feature>
<reference evidence="2" key="1">
    <citation type="submission" date="2023-01" db="EMBL/GenBank/DDBJ databases">
        <title>Genome assembly of the deep-sea coral Lophelia pertusa.</title>
        <authorList>
            <person name="Herrera S."/>
            <person name="Cordes E."/>
        </authorList>
    </citation>
    <scope>NUCLEOTIDE SEQUENCE</scope>
    <source>
        <strain evidence="2">USNM1676648</strain>
        <tissue evidence="2">Polyp</tissue>
    </source>
</reference>
<evidence type="ECO:0000313" key="2">
    <source>
        <dbReference type="EMBL" id="KAJ7388682.1"/>
    </source>
</evidence>
<organism evidence="2 3">
    <name type="scientific">Desmophyllum pertusum</name>
    <dbReference type="NCBI Taxonomy" id="174260"/>
    <lineage>
        <taxon>Eukaryota</taxon>
        <taxon>Metazoa</taxon>
        <taxon>Cnidaria</taxon>
        <taxon>Anthozoa</taxon>
        <taxon>Hexacorallia</taxon>
        <taxon>Scleractinia</taxon>
        <taxon>Caryophylliina</taxon>
        <taxon>Caryophylliidae</taxon>
        <taxon>Desmophyllum</taxon>
    </lineage>
</organism>
<sequence length="87" mass="9904">MGDLVKLLEPKAKLHHCDSLDVPLPARIKDEPTQRTVVVSKVVTYILSGVASILFLLLCFIIGYWCYKWLHQKGANRSLIFVFSETE</sequence>
<dbReference type="Proteomes" id="UP001163046">
    <property type="component" value="Unassembled WGS sequence"/>
</dbReference>
<keyword evidence="3" id="KW-1185">Reference proteome</keyword>
<proteinExistence type="predicted"/>